<accession>A0ABW8M700</accession>
<dbReference type="Proteomes" id="UP001620295">
    <property type="component" value="Unassembled WGS sequence"/>
</dbReference>
<sequence>MLAGIELRHGDLTATRQLLGDLAETADFTHGPRAAVALAILDAAEAAPPDTTTTVGPASALARYLTRDQDVLADLEALAQGRHLLAGVLAALLGDLLDDGRPGSGAAHWQDRAVQSKDRLAAGYTAYLTATNLTMWDNAERVVDALAEACESAPAVLPWAAVRLGEADLADVYRSGDSQSSFQGVLDTGHRALVPRAAAGLFLPAGGPLVGGRAVRLAEELLTGDLPTEAVPPLAWLAAENLITYEDDLDGGREALERIPESDPEFGAPALAVRLLLTRMLTACGRCSSGWPAGTADRWRWPPSAACRRSGSFPTSRPSPGGPSLCWPTLGTRAHPWPTWCRSG</sequence>
<dbReference type="RefSeq" id="WP_404748654.1">
    <property type="nucleotide sequence ID" value="NZ_JBJDQH010000023.1"/>
</dbReference>
<keyword evidence="2" id="KW-1185">Reference proteome</keyword>
<protein>
    <submittedName>
        <fullName evidence="1">Uncharacterized protein</fullName>
    </submittedName>
</protein>
<proteinExistence type="predicted"/>
<comment type="caution">
    <text evidence="1">The sequence shown here is derived from an EMBL/GenBank/DDBJ whole genome shotgun (WGS) entry which is preliminary data.</text>
</comment>
<dbReference type="EMBL" id="JBJDQH010000023">
    <property type="protein sequence ID" value="MFK4272186.1"/>
    <property type="molecule type" value="Genomic_DNA"/>
</dbReference>
<evidence type="ECO:0000313" key="2">
    <source>
        <dbReference type="Proteomes" id="UP001620295"/>
    </source>
</evidence>
<evidence type="ECO:0000313" key="1">
    <source>
        <dbReference type="EMBL" id="MFK4272186.1"/>
    </source>
</evidence>
<name>A0ABW8M700_9ACTN</name>
<organism evidence="1 2">
    <name type="scientific">Streptomyces milbemycinicus</name>
    <dbReference type="NCBI Taxonomy" id="476552"/>
    <lineage>
        <taxon>Bacteria</taxon>
        <taxon>Bacillati</taxon>
        <taxon>Actinomycetota</taxon>
        <taxon>Actinomycetes</taxon>
        <taxon>Kitasatosporales</taxon>
        <taxon>Streptomycetaceae</taxon>
        <taxon>Streptomyces</taxon>
    </lineage>
</organism>
<reference evidence="1 2" key="1">
    <citation type="submission" date="2024-11" db="EMBL/GenBank/DDBJ databases">
        <title>The Natural Products Discovery Center: Release of the First 8490 Sequenced Strains for Exploring Actinobacteria Biosynthetic Diversity.</title>
        <authorList>
            <person name="Kalkreuter E."/>
            <person name="Kautsar S.A."/>
            <person name="Yang D."/>
            <person name="Bader C.D."/>
            <person name="Teijaro C.N."/>
            <person name="Fluegel L."/>
            <person name="Davis C.M."/>
            <person name="Simpson J.R."/>
            <person name="Lauterbach L."/>
            <person name="Steele A.D."/>
            <person name="Gui C."/>
            <person name="Meng S."/>
            <person name="Li G."/>
            <person name="Viehrig K."/>
            <person name="Ye F."/>
            <person name="Su P."/>
            <person name="Kiefer A.F."/>
            <person name="Nichols A."/>
            <person name="Cepeda A.J."/>
            <person name="Yan W."/>
            <person name="Fan B."/>
            <person name="Jiang Y."/>
            <person name="Adhikari A."/>
            <person name="Zheng C.-J."/>
            <person name="Schuster L."/>
            <person name="Cowan T.M."/>
            <person name="Smanski M.J."/>
            <person name="Chevrette M.G."/>
            <person name="De Carvalho L.P.S."/>
            <person name="Shen B."/>
        </authorList>
    </citation>
    <scope>NUCLEOTIDE SEQUENCE [LARGE SCALE GENOMIC DNA]</scope>
    <source>
        <strain evidence="1 2">NPDC020863</strain>
    </source>
</reference>
<gene>
    <name evidence="1" type="ORF">ACI2L5_45985</name>
</gene>